<proteinExistence type="inferred from homology"/>
<dbReference type="PANTHER" id="PTHR33495">
    <property type="entry name" value="ANTI-SIGMA FACTOR ANTAGONIST TM_1081-RELATED-RELATED"/>
    <property type="match status" value="1"/>
</dbReference>
<protein>
    <recommendedName>
        <fullName evidence="2">Anti-sigma factor antagonist</fullName>
    </recommendedName>
</protein>
<comment type="similarity">
    <text evidence="1 2">Belongs to the anti-sigma-factor antagonist family.</text>
</comment>
<dbReference type="Gene3D" id="3.30.750.24">
    <property type="entry name" value="STAS domain"/>
    <property type="match status" value="1"/>
</dbReference>
<evidence type="ECO:0000259" key="3">
    <source>
        <dbReference type="PROSITE" id="PS50801"/>
    </source>
</evidence>
<dbReference type="CDD" id="cd07043">
    <property type="entry name" value="STAS_anti-anti-sigma_factors"/>
    <property type="match status" value="1"/>
</dbReference>
<evidence type="ECO:0000313" key="5">
    <source>
        <dbReference type="Proteomes" id="UP001165269"/>
    </source>
</evidence>
<organism evidence="4 5">
    <name type="scientific">Streptomyces cylindrosporus</name>
    <dbReference type="NCBI Taxonomy" id="2927583"/>
    <lineage>
        <taxon>Bacteria</taxon>
        <taxon>Bacillati</taxon>
        <taxon>Actinomycetota</taxon>
        <taxon>Actinomycetes</taxon>
        <taxon>Kitasatosporales</taxon>
        <taxon>Streptomycetaceae</taxon>
        <taxon>Streptomyces</taxon>
    </lineage>
</organism>
<dbReference type="SUPFAM" id="SSF52091">
    <property type="entry name" value="SpoIIaa-like"/>
    <property type="match status" value="1"/>
</dbReference>
<name>A0ABS9YPS9_9ACTN</name>
<dbReference type="PROSITE" id="PS50801">
    <property type="entry name" value="STAS"/>
    <property type="match status" value="1"/>
</dbReference>
<evidence type="ECO:0000256" key="2">
    <source>
        <dbReference type="RuleBase" id="RU003749"/>
    </source>
</evidence>
<dbReference type="NCBIfam" id="TIGR00377">
    <property type="entry name" value="ant_ant_sig"/>
    <property type="match status" value="1"/>
</dbReference>
<evidence type="ECO:0000256" key="1">
    <source>
        <dbReference type="ARBA" id="ARBA00009013"/>
    </source>
</evidence>
<dbReference type="PANTHER" id="PTHR33495:SF2">
    <property type="entry name" value="ANTI-SIGMA FACTOR ANTAGONIST TM_1081-RELATED"/>
    <property type="match status" value="1"/>
</dbReference>
<dbReference type="InterPro" id="IPR002645">
    <property type="entry name" value="STAS_dom"/>
</dbReference>
<comment type="caution">
    <text evidence="4">The sequence shown here is derived from an EMBL/GenBank/DDBJ whole genome shotgun (WGS) entry which is preliminary data.</text>
</comment>
<dbReference type="Pfam" id="PF01740">
    <property type="entry name" value="STAS"/>
    <property type="match status" value="1"/>
</dbReference>
<evidence type="ECO:0000313" key="4">
    <source>
        <dbReference type="EMBL" id="MCI3279278.1"/>
    </source>
</evidence>
<sequence>MAENRTTTASCHTERTVGDATVVELRGEIDILTALPLSVRIDALTAGACPDLVLDLRPVTFIDCSGLRLLCQAHNRVRGRQGRLRLVADRDRLMRVLRPARLAGVFEIHPDLPADLFGARRQDAVGVAAG</sequence>
<accession>A0ABS9YPS9</accession>
<dbReference type="InterPro" id="IPR036513">
    <property type="entry name" value="STAS_dom_sf"/>
</dbReference>
<dbReference type="Proteomes" id="UP001165269">
    <property type="component" value="Unassembled WGS sequence"/>
</dbReference>
<dbReference type="InterPro" id="IPR003658">
    <property type="entry name" value="Anti-sigma_ant"/>
</dbReference>
<keyword evidence="5" id="KW-1185">Reference proteome</keyword>
<dbReference type="EMBL" id="JALDAY010000026">
    <property type="protein sequence ID" value="MCI3279278.1"/>
    <property type="molecule type" value="Genomic_DNA"/>
</dbReference>
<feature type="domain" description="STAS" evidence="3">
    <location>
        <begin position="19"/>
        <end position="128"/>
    </location>
</feature>
<dbReference type="RefSeq" id="WP_242779223.1">
    <property type="nucleotide sequence ID" value="NZ_JALDAY010000026.1"/>
</dbReference>
<reference evidence="4" key="1">
    <citation type="submission" date="2022-03" db="EMBL/GenBank/DDBJ databases">
        <title>Streptomyces 7R015 and 7R016 isolated from Barleria lupulina in Thailand.</title>
        <authorList>
            <person name="Kanchanasin P."/>
            <person name="Phongsopitanun W."/>
            <person name="Tanasupawat S."/>
        </authorList>
    </citation>
    <scope>NUCLEOTIDE SEQUENCE</scope>
    <source>
        <strain evidence="4">7R015</strain>
    </source>
</reference>
<gene>
    <name evidence="4" type="ORF">MQP27_50255</name>
</gene>